<keyword evidence="2" id="KW-1185">Reference proteome</keyword>
<gene>
    <name evidence="1" type="ordered locus">sce8377</name>
</gene>
<dbReference type="KEGG" id="scl:sce8377"/>
<dbReference type="BioCyc" id="SCEL448385:SCE_RS42915-MONOMER"/>
<evidence type="ECO:0000313" key="1">
    <source>
        <dbReference type="EMBL" id="CAN98547.1"/>
    </source>
</evidence>
<dbReference type="STRING" id="448385.sce8377"/>
<dbReference type="RefSeq" id="WP_012240986.1">
    <property type="nucleotide sequence ID" value="NC_010162.1"/>
</dbReference>
<dbReference type="EMBL" id="AM746676">
    <property type="protein sequence ID" value="CAN98547.1"/>
    <property type="molecule type" value="Genomic_DNA"/>
</dbReference>
<protein>
    <submittedName>
        <fullName evidence="1">Uncharacterized protein</fullName>
    </submittedName>
</protein>
<proteinExistence type="predicted"/>
<dbReference type="AlphaFoldDB" id="A9FTN0"/>
<dbReference type="Proteomes" id="UP000002139">
    <property type="component" value="Chromosome"/>
</dbReference>
<reference evidence="1 2" key="1">
    <citation type="journal article" date="2007" name="Nat. Biotechnol.">
        <title>Complete genome sequence of the myxobacterium Sorangium cellulosum.</title>
        <authorList>
            <person name="Schneiker S."/>
            <person name="Perlova O."/>
            <person name="Kaiser O."/>
            <person name="Gerth K."/>
            <person name="Alici A."/>
            <person name="Altmeyer M.O."/>
            <person name="Bartels D."/>
            <person name="Bekel T."/>
            <person name="Beyer S."/>
            <person name="Bode E."/>
            <person name="Bode H.B."/>
            <person name="Bolten C.J."/>
            <person name="Choudhuri J.V."/>
            <person name="Doss S."/>
            <person name="Elnakady Y.A."/>
            <person name="Frank B."/>
            <person name="Gaigalat L."/>
            <person name="Goesmann A."/>
            <person name="Groeger C."/>
            <person name="Gross F."/>
            <person name="Jelsbak L."/>
            <person name="Jelsbak L."/>
            <person name="Kalinowski J."/>
            <person name="Kegler C."/>
            <person name="Knauber T."/>
            <person name="Konietzny S."/>
            <person name="Kopp M."/>
            <person name="Krause L."/>
            <person name="Krug D."/>
            <person name="Linke B."/>
            <person name="Mahmud T."/>
            <person name="Martinez-Arias R."/>
            <person name="McHardy A.C."/>
            <person name="Merai M."/>
            <person name="Meyer F."/>
            <person name="Mormann S."/>
            <person name="Munoz-Dorado J."/>
            <person name="Perez J."/>
            <person name="Pradella S."/>
            <person name="Rachid S."/>
            <person name="Raddatz G."/>
            <person name="Rosenau F."/>
            <person name="Rueckert C."/>
            <person name="Sasse F."/>
            <person name="Scharfe M."/>
            <person name="Schuster S.C."/>
            <person name="Suen G."/>
            <person name="Treuner-Lange A."/>
            <person name="Velicer G.J."/>
            <person name="Vorholter F.-J."/>
            <person name="Weissman K.J."/>
            <person name="Welch R.D."/>
            <person name="Wenzel S.C."/>
            <person name="Whitworth D.E."/>
            <person name="Wilhelm S."/>
            <person name="Wittmann C."/>
            <person name="Bloecker H."/>
            <person name="Puehler A."/>
            <person name="Mueller R."/>
        </authorList>
    </citation>
    <scope>NUCLEOTIDE SEQUENCE [LARGE SCALE GENOMIC DNA]</scope>
    <source>
        <strain evidence="2">So ce56</strain>
    </source>
</reference>
<accession>A9FTN0</accession>
<sequence>MVEPLSEVRRLGSLSFAKRGRALALLARGWDQATADSVMAALDGGDGDERRLALDLATYRRDVARIEEALRDPMMRRAALSSARRVPVSDEALLQVLREGNRREARGVVLIMQRHRLVAQATAVIPLVIARHGVGLATRLFATCDLDTLERHAAEHEAAWRELLARAPERALRVALATRRKITADEGTLFCSRYPREALALLVRRDALHARAIHALAMACPAELLEVLRRNDWTVSLASGPLPSGSPPISTLPAEDVLELRSRCKPLDASADPLFRFLPLTERERLLGAELEQAATAAWSPRPGMEARLATMPPASVTRLTAAALIPPVDPDTRRKRLRALEKHLDLAQLRSEHEALGVATDRGERAARMVALVRSLRRGADPATCASVLAEVEPAWHGSSRHLVMAELAQLSEHQVSEIPVQTYRDALLTTVQSRDSNASTLAQAERAVHKAIGEAILRDSITRAAQLLGLLVQIRLDPRVRWRADKAPAPGHKPPSMEYLPSPLRIAEGLAAQLHAAYEGVRLDGTTPMLGPVAVGRYEPEAERLILDLLLGRAPKTPRPPRKPVTCNGPLDEVMGYVPEISLKETALVDALLDRDDTTDPHKTDLVAAISRSAPGRWTPSQRRRFTQHLLRVARDAGLDLSRRVKAIGRVEDAPLLLELLPGAAGPVAAAILSRCARIAPPTAELRRLFLERARRSGVVGRAAMSALNVLSERMPGPFDLAPYRELLLSKDCAVVNRKNAAGRVSAAATVEARDLLMEAWRSEDLHPSVRPDILAGLLRFVDQADVRQVLIDGITAVPDTWPLLNPGSRLLFPNESQARPAVARGFVALAEALVECGDERIASTAAGVCIAQHDLCSEGLGLAIRLLAEARTSGRVLVQTVESLSRLPDDAGLPPWQAALARLVAAASGVRTWAAARLARLAPRPRAFRIALGLAQKDAGLRLIAAASLKEILDVDLVEVRFDKELWSEYLALVDEQPARRSPSTGKLKDSGLAASLIDWLIQHGGLAAALSAAELSLQVDKQLRDSPAWRARLDAIRAMHADAAERLLLADT</sequence>
<name>A9FTN0_SORC5</name>
<evidence type="ECO:0000313" key="2">
    <source>
        <dbReference type="Proteomes" id="UP000002139"/>
    </source>
</evidence>
<dbReference type="HOGENOM" id="CLU_290010_0_0_7"/>
<organism evidence="1 2">
    <name type="scientific">Sorangium cellulosum (strain So ce56)</name>
    <name type="common">Polyangium cellulosum (strain So ce56)</name>
    <dbReference type="NCBI Taxonomy" id="448385"/>
    <lineage>
        <taxon>Bacteria</taxon>
        <taxon>Pseudomonadati</taxon>
        <taxon>Myxococcota</taxon>
        <taxon>Polyangia</taxon>
        <taxon>Polyangiales</taxon>
        <taxon>Polyangiaceae</taxon>
        <taxon>Sorangium</taxon>
    </lineage>
</organism>